<dbReference type="Gene3D" id="3.40.50.150">
    <property type="entry name" value="Vaccinia Virus protein VP39"/>
    <property type="match status" value="1"/>
</dbReference>
<reference evidence="2 3" key="1">
    <citation type="submission" date="2020-05" db="EMBL/GenBank/DDBJ databases">
        <title>Draft genome sequence of Desulfovibrio psychrotolerans JS1T.</title>
        <authorList>
            <person name="Ueno A."/>
            <person name="Tamazawa S."/>
            <person name="Tamamura S."/>
            <person name="Murakami T."/>
            <person name="Kiyama T."/>
            <person name="Inomata H."/>
            <person name="Amano Y."/>
            <person name="Miyakawa K."/>
            <person name="Tamaki H."/>
            <person name="Naganuma T."/>
            <person name="Kaneko K."/>
        </authorList>
    </citation>
    <scope>NUCLEOTIDE SEQUENCE [LARGE SCALE GENOMIC DNA]</scope>
    <source>
        <strain evidence="2 3">JS1</strain>
    </source>
</reference>
<accession>A0A7J0BWD0</accession>
<dbReference type="InterPro" id="IPR041698">
    <property type="entry name" value="Methyltransf_25"/>
</dbReference>
<evidence type="ECO:0000313" key="2">
    <source>
        <dbReference type="EMBL" id="GFM38020.1"/>
    </source>
</evidence>
<dbReference type="SUPFAM" id="SSF53335">
    <property type="entry name" value="S-adenosyl-L-methionine-dependent methyltransferases"/>
    <property type="match status" value="1"/>
</dbReference>
<evidence type="ECO:0000313" key="3">
    <source>
        <dbReference type="Proteomes" id="UP000503820"/>
    </source>
</evidence>
<protein>
    <submittedName>
        <fullName evidence="2">Methyltransferase type 11</fullName>
    </submittedName>
</protein>
<dbReference type="EMBL" id="BLVP01000011">
    <property type="protein sequence ID" value="GFM38020.1"/>
    <property type="molecule type" value="Genomic_DNA"/>
</dbReference>
<dbReference type="GO" id="GO:0032259">
    <property type="term" value="P:methylation"/>
    <property type="evidence" value="ECO:0007669"/>
    <property type="project" value="UniProtKB-KW"/>
</dbReference>
<comment type="caution">
    <text evidence="2">The sequence shown here is derived from an EMBL/GenBank/DDBJ whole genome shotgun (WGS) entry which is preliminary data.</text>
</comment>
<dbReference type="AlphaFoldDB" id="A0A7J0BWD0"/>
<keyword evidence="3" id="KW-1185">Reference proteome</keyword>
<dbReference type="Proteomes" id="UP000503820">
    <property type="component" value="Unassembled WGS sequence"/>
</dbReference>
<keyword evidence="2" id="KW-0808">Transferase</keyword>
<organism evidence="2 3">
    <name type="scientific">Desulfovibrio psychrotolerans</name>
    <dbReference type="NCBI Taxonomy" id="415242"/>
    <lineage>
        <taxon>Bacteria</taxon>
        <taxon>Pseudomonadati</taxon>
        <taxon>Thermodesulfobacteriota</taxon>
        <taxon>Desulfovibrionia</taxon>
        <taxon>Desulfovibrionales</taxon>
        <taxon>Desulfovibrionaceae</taxon>
        <taxon>Desulfovibrio</taxon>
    </lineage>
</organism>
<dbReference type="PANTHER" id="PTHR43464">
    <property type="entry name" value="METHYLTRANSFERASE"/>
    <property type="match status" value="1"/>
</dbReference>
<dbReference type="PANTHER" id="PTHR43464:SF78">
    <property type="entry name" value="SLR1117 PROTEIN"/>
    <property type="match status" value="1"/>
</dbReference>
<dbReference type="CDD" id="cd02440">
    <property type="entry name" value="AdoMet_MTases"/>
    <property type="match status" value="1"/>
</dbReference>
<gene>
    <name evidence="2" type="ORF">DSM19430T_27040</name>
</gene>
<sequence>MDEYQLLADLHEGTARQGPGGETETLLAMNLAGLDSSHPLRIADIGCGTGASSVLLAGKLDAHVVAVDLFAEFLDQLGPRAAAAGVADRITTLACSMDALPFREGEFDVVWSEGAAYCMGFEAAVSAWRRFLKPGGVLAVSEITWLGAARPSEIQEYWEREYPEIDVASAKMGVMERCGYSPEGYFVQPPHCWREHYYRPLERRFDSFLARHGCCGAGEQGGGASQANQVGQGKQAQAVIDAVKAEIALYEQYGAYYGYGFYVGRRL</sequence>
<proteinExistence type="predicted"/>
<feature type="domain" description="Methyltransferase" evidence="1">
    <location>
        <begin position="42"/>
        <end position="136"/>
    </location>
</feature>
<dbReference type="InterPro" id="IPR029063">
    <property type="entry name" value="SAM-dependent_MTases_sf"/>
</dbReference>
<name>A0A7J0BWD0_9BACT</name>
<evidence type="ECO:0000259" key="1">
    <source>
        <dbReference type="Pfam" id="PF13649"/>
    </source>
</evidence>
<dbReference type="GO" id="GO:0008168">
    <property type="term" value="F:methyltransferase activity"/>
    <property type="evidence" value="ECO:0007669"/>
    <property type="project" value="UniProtKB-KW"/>
</dbReference>
<dbReference type="RefSeq" id="WP_174410649.1">
    <property type="nucleotide sequence ID" value="NZ_BLVP01000011.1"/>
</dbReference>
<keyword evidence="2" id="KW-0489">Methyltransferase</keyword>
<dbReference type="Pfam" id="PF13649">
    <property type="entry name" value="Methyltransf_25"/>
    <property type="match status" value="1"/>
</dbReference>